<evidence type="ECO:0000256" key="6">
    <source>
        <dbReference type="SAM" id="SignalP"/>
    </source>
</evidence>
<dbReference type="InterPro" id="IPR013057">
    <property type="entry name" value="AA_transpt_TM"/>
</dbReference>
<proteinExistence type="predicted"/>
<keyword evidence="4 5" id="KW-0472">Membrane</keyword>
<evidence type="ECO:0000256" key="3">
    <source>
        <dbReference type="ARBA" id="ARBA00022989"/>
    </source>
</evidence>
<feature type="transmembrane region" description="Helical" evidence="5">
    <location>
        <begin position="217"/>
        <end position="236"/>
    </location>
</feature>
<gene>
    <name evidence="8" type="ORF">KIPB_008907</name>
</gene>
<dbReference type="OrthoDB" id="10254929at2759"/>
<feature type="transmembrane region" description="Helical" evidence="5">
    <location>
        <begin position="140"/>
        <end position="161"/>
    </location>
</feature>
<organism evidence="8 9">
    <name type="scientific">Kipferlia bialata</name>
    <dbReference type="NCBI Taxonomy" id="797122"/>
    <lineage>
        <taxon>Eukaryota</taxon>
        <taxon>Metamonada</taxon>
        <taxon>Carpediemonas-like organisms</taxon>
        <taxon>Kipferlia</taxon>
    </lineage>
</organism>
<evidence type="ECO:0000256" key="2">
    <source>
        <dbReference type="ARBA" id="ARBA00022692"/>
    </source>
</evidence>
<dbReference type="AlphaFoldDB" id="A0A9K3D2E0"/>
<reference evidence="8 9" key="1">
    <citation type="journal article" date="2018" name="PLoS ONE">
        <title>The draft genome of Kipferlia bialata reveals reductive genome evolution in fornicate parasites.</title>
        <authorList>
            <person name="Tanifuji G."/>
            <person name="Takabayashi S."/>
            <person name="Kume K."/>
            <person name="Takagi M."/>
            <person name="Nakayama T."/>
            <person name="Kamikawa R."/>
            <person name="Inagaki Y."/>
            <person name="Hashimoto T."/>
        </authorList>
    </citation>
    <scope>NUCLEOTIDE SEQUENCE [LARGE SCALE GENOMIC DNA]</scope>
    <source>
        <strain evidence="8">NY0173</strain>
    </source>
</reference>
<evidence type="ECO:0000256" key="1">
    <source>
        <dbReference type="ARBA" id="ARBA00004370"/>
    </source>
</evidence>
<feature type="domain" description="Amino acid transporter transmembrane" evidence="7">
    <location>
        <begin position="42"/>
        <end position="249"/>
    </location>
</feature>
<feature type="transmembrane region" description="Helical" evidence="5">
    <location>
        <begin position="270"/>
        <end position="292"/>
    </location>
</feature>
<evidence type="ECO:0000313" key="9">
    <source>
        <dbReference type="Proteomes" id="UP000265618"/>
    </source>
</evidence>
<feature type="transmembrane region" description="Helical" evidence="5">
    <location>
        <begin position="194"/>
        <end position="211"/>
    </location>
</feature>
<feature type="non-terminal residue" evidence="8">
    <location>
        <position position="1"/>
    </location>
</feature>
<comment type="caution">
    <text evidence="8">The sequence shown here is derived from an EMBL/GenBank/DDBJ whole genome shotgun (WGS) entry which is preliminary data.</text>
</comment>
<keyword evidence="2 5" id="KW-0812">Transmembrane</keyword>
<keyword evidence="6" id="KW-0732">Signal</keyword>
<dbReference type="GO" id="GO:0016020">
    <property type="term" value="C:membrane"/>
    <property type="evidence" value="ECO:0007669"/>
    <property type="project" value="UniProtKB-SubCell"/>
</dbReference>
<dbReference type="Pfam" id="PF01490">
    <property type="entry name" value="Aa_trans"/>
    <property type="match status" value="1"/>
</dbReference>
<dbReference type="PANTHER" id="PTHR16189:SF2">
    <property type="entry name" value="AMINO ACID TRANSPORTER TRANSMEMBRANE DOMAIN-CONTAINING PROTEIN"/>
    <property type="match status" value="1"/>
</dbReference>
<feature type="chain" id="PRO_5039940782" description="Amino acid transporter transmembrane domain-containing protein" evidence="6">
    <location>
        <begin position="22"/>
        <end position="293"/>
    </location>
</feature>
<feature type="signal peptide" evidence="6">
    <location>
        <begin position="1"/>
        <end position="21"/>
    </location>
</feature>
<accession>A0A9K3D2E0</accession>
<evidence type="ECO:0000313" key="8">
    <source>
        <dbReference type="EMBL" id="GIQ86960.1"/>
    </source>
</evidence>
<name>A0A9K3D2E0_9EUKA</name>
<sequence>FLSLFIMVCCVAYGMEKQGYAGVGPETSPTTPFIYNPTNFWGFDTLKWGYVVSSCVFSQVMHHSVPTLIQPVKNKSGKSIKHINYMFMGVFGSTALFYSLVGGICGTFFGENANSLVTLNWEFWDGLNWMKEQGTGERPIYISFIVHLIILFPAVAIISSAPLNAITLSNQIEELVPKDKWVSMDSKTKARVKMAIRLSTIVVPIVMSLFVRCLEVIIEVCGLTGFLICYLFPPLLEWKARRECKKVFGEGEEANNTGLGFWAHADPMCIFLWVTGLVCFIFTSISLVSGLME</sequence>
<protein>
    <recommendedName>
        <fullName evidence="7">Amino acid transporter transmembrane domain-containing protein</fullName>
    </recommendedName>
</protein>
<keyword evidence="9" id="KW-1185">Reference proteome</keyword>
<keyword evidence="3 5" id="KW-1133">Transmembrane helix</keyword>
<dbReference type="Proteomes" id="UP000265618">
    <property type="component" value="Unassembled WGS sequence"/>
</dbReference>
<dbReference type="PANTHER" id="PTHR16189">
    <property type="entry name" value="TRANSMEMBRANE PROTEIN 104-RELATED"/>
    <property type="match status" value="1"/>
</dbReference>
<evidence type="ECO:0000256" key="4">
    <source>
        <dbReference type="ARBA" id="ARBA00023136"/>
    </source>
</evidence>
<evidence type="ECO:0000259" key="7">
    <source>
        <dbReference type="Pfam" id="PF01490"/>
    </source>
</evidence>
<evidence type="ECO:0000256" key="5">
    <source>
        <dbReference type="SAM" id="Phobius"/>
    </source>
</evidence>
<feature type="transmembrane region" description="Helical" evidence="5">
    <location>
        <begin position="85"/>
        <end position="109"/>
    </location>
</feature>
<dbReference type="EMBL" id="BDIP01002881">
    <property type="protein sequence ID" value="GIQ86960.1"/>
    <property type="molecule type" value="Genomic_DNA"/>
</dbReference>
<comment type="subcellular location">
    <subcellularLocation>
        <location evidence="1">Membrane</location>
    </subcellularLocation>
</comment>